<feature type="domain" description="SUF system FeS cluster assembly SufBD core" evidence="2">
    <location>
        <begin position="202"/>
        <end position="436"/>
    </location>
</feature>
<proteinExistence type="inferred from homology"/>
<organism evidence="4 5">
    <name type="scientific">Salibacterium qingdaonense</name>
    <dbReference type="NCBI Taxonomy" id="266892"/>
    <lineage>
        <taxon>Bacteria</taxon>
        <taxon>Bacillati</taxon>
        <taxon>Bacillota</taxon>
        <taxon>Bacilli</taxon>
        <taxon>Bacillales</taxon>
        <taxon>Bacillaceae</taxon>
    </lineage>
</organism>
<dbReference type="EMBL" id="FOTY01000009">
    <property type="protein sequence ID" value="SFL95923.1"/>
    <property type="molecule type" value="Genomic_DNA"/>
</dbReference>
<feature type="domain" description="SUF system FeS cluster assembly SufBD N-terminal" evidence="3">
    <location>
        <begin position="131"/>
        <end position="199"/>
    </location>
</feature>
<sequence>MAKQMPEMEEYQYGFHDKDVSVFRSERGLTENVVREISNMKEEPQWMLDFRLKALEQFYKMPTPQWGGDLSGLDFDDITYYVKPSERSETSWDEVPEEIKNTFDKLGIPEAEQKYLAGVSAQYESEVVYHNLQEDLEEMGIVFKDTDTALKENEDLFREHFGKVIPPSDNKFAALNSAVWSGGSFIYVPKGVKTETPLQAYFRINSESMGQFERTLIIADEDSSVHYVEGCTAPVYNSDSLHSAVVEISVKRNAYCRYTTIQNWAPNVYNLVTKRATADAGATMEWVDGNIGSKLTMKYPSVLMRGEGAKGTILSIAIAGKNQHQDAGAKVMHLAPNCSSTIVSKSISKHGGKVTYRGIAHFGRKAEGSKSKVECDTLIMDNESTSDTIPYNEIMNNNIALEHEATVSKVSEEQLFYLMSRGISEEEAVEMIVMGFIEPFTKELPMEYAVEMNRLIRFEMEGSIG</sequence>
<dbReference type="Proteomes" id="UP000199668">
    <property type="component" value="Unassembled WGS sequence"/>
</dbReference>
<evidence type="ECO:0000259" key="2">
    <source>
        <dbReference type="Pfam" id="PF01458"/>
    </source>
</evidence>
<accession>A0A1I4LYK8</accession>
<dbReference type="InterPro" id="IPR055346">
    <property type="entry name" value="Fe-S_cluster_assembly_SufBD"/>
</dbReference>
<reference evidence="4 5" key="1">
    <citation type="submission" date="2016-10" db="EMBL/GenBank/DDBJ databases">
        <authorList>
            <person name="de Groot N.N."/>
        </authorList>
    </citation>
    <scope>NUCLEOTIDE SEQUENCE [LARGE SCALE GENOMIC DNA]</scope>
    <source>
        <strain evidence="4 5">CGMCC 1.6134</strain>
    </source>
</reference>
<protein>
    <submittedName>
        <fullName evidence="4">Iron-regulated ABC transporter membrane component SufB</fullName>
    </submittedName>
</protein>
<dbReference type="Pfam" id="PF19295">
    <property type="entry name" value="SufBD_N"/>
    <property type="match status" value="1"/>
</dbReference>
<dbReference type="InterPro" id="IPR037284">
    <property type="entry name" value="SUF_FeS_clus_asmbl_SufBD_sf"/>
</dbReference>
<evidence type="ECO:0000256" key="1">
    <source>
        <dbReference type="ARBA" id="ARBA00043967"/>
    </source>
</evidence>
<dbReference type="PANTHER" id="PTHR30508">
    <property type="entry name" value="FES CLUSTER ASSEMBLY PROTEIN SUF"/>
    <property type="match status" value="1"/>
</dbReference>
<dbReference type="RefSeq" id="WP_090926744.1">
    <property type="nucleotide sequence ID" value="NZ_FOTY01000009.1"/>
</dbReference>
<dbReference type="STRING" id="266892.SAMN04488054_10967"/>
<dbReference type="OrthoDB" id="9803529at2"/>
<dbReference type="InterPro" id="IPR045595">
    <property type="entry name" value="SufBD_N"/>
</dbReference>
<evidence type="ECO:0000313" key="4">
    <source>
        <dbReference type="EMBL" id="SFL95923.1"/>
    </source>
</evidence>
<gene>
    <name evidence="4" type="ORF">SAMN04488054_10967</name>
</gene>
<dbReference type="AlphaFoldDB" id="A0A1I4LYK8"/>
<dbReference type="InterPro" id="IPR010231">
    <property type="entry name" value="SUF_FeS_clus_asmbl_SufB"/>
</dbReference>
<dbReference type="GO" id="GO:0016226">
    <property type="term" value="P:iron-sulfur cluster assembly"/>
    <property type="evidence" value="ECO:0007669"/>
    <property type="project" value="InterPro"/>
</dbReference>
<evidence type="ECO:0000313" key="5">
    <source>
        <dbReference type="Proteomes" id="UP000199668"/>
    </source>
</evidence>
<dbReference type="SUPFAM" id="SSF101960">
    <property type="entry name" value="Stabilizer of iron transporter SufD"/>
    <property type="match status" value="1"/>
</dbReference>
<dbReference type="PANTHER" id="PTHR30508:SF1">
    <property type="entry name" value="UPF0051 PROTEIN ABCI8, CHLOROPLASTIC-RELATED"/>
    <property type="match status" value="1"/>
</dbReference>
<dbReference type="Pfam" id="PF01458">
    <property type="entry name" value="SUFBD_core"/>
    <property type="match status" value="1"/>
</dbReference>
<evidence type="ECO:0000259" key="3">
    <source>
        <dbReference type="Pfam" id="PF19295"/>
    </source>
</evidence>
<comment type="similarity">
    <text evidence="1">Belongs to the iron-sulfur cluster assembly SufBD family.</text>
</comment>
<dbReference type="InterPro" id="IPR000825">
    <property type="entry name" value="SUF_FeS_clus_asmbl_SufBD_core"/>
</dbReference>
<dbReference type="NCBIfam" id="TIGR01980">
    <property type="entry name" value="sufB"/>
    <property type="match status" value="1"/>
</dbReference>
<keyword evidence="5" id="KW-1185">Reference proteome</keyword>
<name>A0A1I4LYK8_9BACI</name>